<comment type="caution">
    <text evidence="1">The sequence shown here is derived from an EMBL/GenBank/DDBJ whole genome shotgun (WGS) entry which is preliminary data.</text>
</comment>
<keyword evidence="2" id="KW-1185">Reference proteome</keyword>
<dbReference type="Proteomes" id="UP001632037">
    <property type="component" value="Unassembled WGS sequence"/>
</dbReference>
<dbReference type="EMBL" id="JBIMZQ010000077">
    <property type="protein sequence ID" value="KAL3656641.1"/>
    <property type="molecule type" value="Genomic_DNA"/>
</dbReference>
<organism evidence="1 2">
    <name type="scientific">Phytophthora oleae</name>
    <dbReference type="NCBI Taxonomy" id="2107226"/>
    <lineage>
        <taxon>Eukaryota</taxon>
        <taxon>Sar</taxon>
        <taxon>Stramenopiles</taxon>
        <taxon>Oomycota</taxon>
        <taxon>Peronosporomycetes</taxon>
        <taxon>Peronosporales</taxon>
        <taxon>Peronosporaceae</taxon>
        <taxon>Phytophthora</taxon>
    </lineage>
</organism>
<accession>A0ABD3ER17</accession>
<reference evidence="1 2" key="1">
    <citation type="submission" date="2024-09" db="EMBL/GenBank/DDBJ databases">
        <title>Genome sequencing and assembly of Phytophthora oleae, isolate VK10A, causative agent of rot of olive drupes.</title>
        <authorList>
            <person name="Conti Taguali S."/>
            <person name="Riolo M."/>
            <person name="La Spada F."/>
            <person name="Cacciola S.O."/>
            <person name="Dionisio G."/>
        </authorList>
    </citation>
    <scope>NUCLEOTIDE SEQUENCE [LARGE SCALE GENOMIC DNA]</scope>
    <source>
        <strain evidence="1 2">VK10A</strain>
    </source>
</reference>
<dbReference type="AlphaFoldDB" id="A0ABD3ER17"/>
<name>A0ABD3ER17_9STRA</name>
<sequence length="51" mass="6138">MVERYARIRDQIKQVEAVFDLIPRRRCISALRRSWKTSEDLSVADERVLFD</sequence>
<gene>
    <name evidence="1" type="ORF">V7S43_018544</name>
</gene>
<evidence type="ECO:0000313" key="2">
    <source>
        <dbReference type="Proteomes" id="UP001632037"/>
    </source>
</evidence>
<evidence type="ECO:0000313" key="1">
    <source>
        <dbReference type="EMBL" id="KAL3656641.1"/>
    </source>
</evidence>
<evidence type="ECO:0008006" key="3">
    <source>
        <dbReference type="Google" id="ProtNLM"/>
    </source>
</evidence>
<protein>
    <recommendedName>
        <fullName evidence="3">DDE Tnp4 domain-containing protein</fullName>
    </recommendedName>
</protein>
<proteinExistence type="predicted"/>